<dbReference type="PANTHER" id="PTHR42718">
    <property type="entry name" value="MAJOR FACILITATOR SUPERFAMILY MULTIDRUG TRANSPORTER MFSC"/>
    <property type="match status" value="1"/>
</dbReference>
<dbReference type="AlphaFoldDB" id="A0A7W9MY21"/>
<name>A0A7W9MY21_9ACTN</name>
<dbReference type="EMBL" id="JACHMY010000001">
    <property type="protein sequence ID" value="MBB5839970.1"/>
    <property type="molecule type" value="Genomic_DNA"/>
</dbReference>
<dbReference type="InterPro" id="IPR004638">
    <property type="entry name" value="EmrB-like"/>
</dbReference>
<dbReference type="PRINTS" id="PR01036">
    <property type="entry name" value="TCRTETB"/>
</dbReference>
<feature type="transmembrane region" description="Helical" evidence="7">
    <location>
        <begin position="7"/>
        <end position="32"/>
    </location>
</feature>
<reference evidence="9 10" key="1">
    <citation type="submission" date="2020-08" db="EMBL/GenBank/DDBJ databases">
        <title>Sequencing the genomes of 1000 actinobacteria strains.</title>
        <authorList>
            <person name="Klenk H.-P."/>
        </authorList>
    </citation>
    <scope>NUCLEOTIDE SEQUENCE [LARGE SCALE GENOMIC DNA]</scope>
    <source>
        <strain evidence="9 10">DSM 28967</strain>
    </source>
</reference>
<dbReference type="Proteomes" id="UP000549971">
    <property type="component" value="Unassembled WGS sequence"/>
</dbReference>
<evidence type="ECO:0000256" key="7">
    <source>
        <dbReference type="SAM" id="Phobius"/>
    </source>
</evidence>
<evidence type="ECO:0000256" key="5">
    <source>
        <dbReference type="ARBA" id="ARBA00022989"/>
    </source>
</evidence>
<accession>A0A7W9MY21</accession>
<dbReference type="RefSeq" id="WP_337926003.1">
    <property type="nucleotide sequence ID" value="NZ_JACHMY010000001.1"/>
</dbReference>
<dbReference type="PROSITE" id="PS50850">
    <property type="entry name" value="MFS"/>
    <property type="match status" value="1"/>
</dbReference>
<dbReference type="GO" id="GO:0022857">
    <property type="term" value="F:transmembrane transporter activity"/>
    <property type="evidence" value="ECO:0007669"/>
    <property type="project" value="InterPro"/>
</dbReference>
<dbReference type="Gene3D" id="1.20.1250.20">
    <property type="entry name" value="MFS general substrate transporter like domains"/>
    <property type="match status" value="1"/>
</dbReference>
<gene>
    <name evidence="9" type="ORF">HDA39_006704</name>
</gene>
<evidence type="ECO:0000256" key="4">
    <source>
        <dbReference type="ARBA" id="ARBA00022692"/>
    </source>
</evidence>
<keyword evidence="10" id="KW-1185">Reference proteome</keyword>
<feature type="transmembrane region" description="Helical" evidence="7">
    <location>
        <begin position="267"/>
        <end position="290"/>
    </location>
</feature>
<dbReference type="NCBIfam" id="TIGR00711">
    <property type="entry name" value="efflux_EmrB"/>
    <property type="match status" value="1"/>
</dbReference>
<feature type="transmembrane region" description="Helical" evidence="7">
    <location>
        <begin position="162"/>
        <end position="184"/>
    </location>
</feature>
<feature type="transmembrane region" description="Helical" evidence="7">
    <location>
        <begin position="229"/>
        <end position="246"/>
    </location>
</feature>
<dbReference type="Gene3D" id="1.20.1720.10">
    <property type="entry name" value="Multidrug resistance protein D"/>
    <property type="match status" value="1"/>
</dbReference>
<evidence type="ECO:0000256" key="2">
    <source>
        <dbReference type="ARBA" id="ARBA00022448"/>
    </source>
</evidence>
<dbReference type="Pfam" id="PF07690">
    <property type="entry name" value="MFS_1"/>
    <property type="match status" value="1"/>
</dbReference>
<dbReference type="InterPro" id="IPR036259">
    <property type="entry name" value="MFS_trans_sf"/>
</dbReference>
<feature type="transmembrane region" description="Helical" evidence="7">
    <location>
        <begin position="105"/>
        <end position="126"/>
    </location>
</feature>
<protein>
    <submittedName>
        <fullName evidence="9">EmrB/QacA subfamily drug resistance transporter</fullName>
    </submittedName>
</protein>
<feature type="transmembrane region" description="Helical" evidence="7">
    <location>
        <begin position="75"/>
        <end position="93"/>
    </location>
</feature>
<evidence type="ECO:0000256" key="1">
    <source>
        <dbReference type="ARBA" id="ARBA00004651"/>
    </source>
</evidence>
<evidence type="ECO:0000256" key="3">
    <source>
        <dbReference type="ARBA" id="ARBA00022475"/>
    </source>
</evidence>
<sequence>MKQRSPWATLAVLALAQFIVVLDVTIVNVALPDIQADLGFSAETLQWVISAYTLLFGGFLLLGGRMADLLGPRRVFVAGLLLFGVTSLVGGLATTPEFLIGARAVQGLGGALLSPAALAILTMTFAHGRERNIAMGVWGGLAGLGGTLGVVAGGVLVDSLSWQWVFFVNVPIVLALVALIPVFVPDMRHNEDRPRGFDTAGAVLGTGGLLAIVYAVVRAEPRGWGSFEVLGFLIGGVVLLGAFVLVESRSKAPLVPLKLFRSRALSVSSVSLALNGAGFLSMFFLTAIYLQQVRGDSALQAGVHFLPMGFAAVLGAVAASQLVQKVGTRTVQLGGSVLSLAALILLSRADASGAYAAELLPGFVLFGLGIIGVAVPAQIAAVSEVEHHEAGAASGAVTTMYQVGGALGLAIVTTLSITRTTDALASGVAQQQALVEGFQRGMLIAAFFAVANVVVTMVTPQIQPTAEQLTEAAAAA</sequence>
<keyword evidence="4 7" id="KW-0812">Transmembrane</keyword>
<dbReference type="GO" id="GO:0005886">
    <property type="term" value="C:plasma membrane"/>
    <property type="evidence" value="ECO:0007669"/>
    <property type="project" value="UniProtKB-SubCell"/>
</dbReference>
<feature type="transmembrane region" description="Helical" evidence="7">
    <location>
        <begin position="393"/>
        <end position="417"/>
    </location>
</feature>
<feature type="transmembrane region" description="Helical" evidence="7">
    <location>
        <begin position="302"/>
        <end position="323"/>
    </location>
</feature>
<comment type="subcellular location">
    <subcellularLocation>
        <location evidence="1">Cell membrane</location>
        <topology evidence="1">Multi-pass membrane protein</topology>
    </subcellularLocation>
</comment>
<feature type="transmembrane region" description="Helical" evidence="7">
    <location>
        <begin position="196"/>
        <end position="217"/>
    </location>
</feature>
<evidence type="ECO:0000313" key="10">
    <source>
        <dbReference type="Proteomes" id="UP000549971"/>
    </source>
</evidence>
<dbReference type="CDD" id="cd17321">
    <property type="entry name" value="MFS_MMR_MDR_like"/>
    <property type="match status" value="1"/>
</dbReference>
<feature type="domain" description="Major facilitator superfamily (MFS) profile" evidence="8">
    <location>
        <begin position="9"/>
        <end position="463"/>
    </location>
</feature>
<feature type="transmembrane region" description="Helical" evidence="7">
    <location>
        <begin position="44"/>
        <end position="63"/>
    </location>
</feature>
<dbReference type="InterPro" id="IPR020846">
    <property type="entry name" value="MFS_dom"/>
</dbReference>
<comment type="caution">
    <text evidence="9">The sequence shown here is derived from an EMBL/GenBank/DDBJ whole genome shotgun (WGS) entry which is preliminary data.</text>
</comment>
<organism evidence="9 10">
    <name type="scientific">Kribbella italica</name>
    <dbReference type="NCBI Taxonomy" id="1540520"/>
    <lineage>
        <taxon>Bacteria</taxon>
        <taxon>Bacillati</taxon>
        <taxon>Actinomycetota</taxon>
        <taxon>Actinomycetes</taxon>
        <taxon>Propionibacteriales</taxon>
        <taxon>Kribbellaceae</taxon>
        <taxon>Kribbella</taxon>
    </lineage>
</organism>
<proteinExistence type="predicted"/>
<dbReference type="InterPro" id="IPR011701">
    <property type="entry name" value="MFS"/>
</dbReference>
<keyword evidence="2" id="KW-0813">Transport</keyword>
<keyword evidence="3" id="KW-1003">Cell membrane</keyword>
<feature type="transmembrane region" description="Helical" evidence="7">
    <location>
        <begin position="359"/>
        <end position="381"/>
    </location>
</feature>
<evidence type="ECO:0000313" key="9">
    <source>
        <dbReference type="EMBL" id="MBB5839970.1"/>
    </source>
</evidence>
<evidence type="ECO:0000259" key="8">
    <source>
        <dbReference type="PROSITE" id="PS50850"/>
    </source>
</evidence>
<feature type="transmembrane region" description="Helical" evidence="7">
    <location>
        <begin position="437"/>
        <end position="458"/>
    </location>
</feature>
<keyword evidence="6 7" id="KW-0472">Membrane</keyword>
<keyword evidence="5 7" id="KW-1133">Transmembrane helix</keyword>
<dbReference type="SUPFAM" id="SSF103473">
    <property type="entry name" value="MFS general substrate transporter"/>
    <property type="match status" value="1"/>
</dbReference>
<feature type="transmembrane region" description="Helical" evidence="7">
    <location>
        <begin position="133"/>
        <end position="156"/>
    </location>
</feature>
<dbReference type="PANTHER" id="PTHR42718:SF46">
    <property type="entry name" value="BLR6921 PROTEIN"/>
    <property type="match status" value="1"/>
</dbReference>
<evidence type="ECO:0000256" key="6">
    <source>
        <dbReference type="ARBA" id="ARBA00023136"/>
    </source>
</evidence>